<dbReference type="InterPro" id="IPR011006">
    <property type="entry name" value="CheY-like_superfamily"/>
</dbReference>
<proteinExistence type="predicted"/>
<feature type="modified residue" description="4-aspartylphosphate" evidence="2">
    <location>
        <position position="82"/>
    </location>
</feature>
<dbReference type="PANTHER" id="PTHR44591:SF3">
    <property type="entry name" value="RESPONSE REGULATORY DOMAIN-CONTAINING PROTEIN"/>
    <property type="match status" value="1"/>
</dbReference>
<name>A0A176RTW4_9GAMM</name>
<keyword evidence="1 2" id="KW-0597">Phosphoprotein</keyword>
<evidence type="ECO:0000256" key="1">
    <source>
        <dbReference type="ARBA" id="ARBA00022553"/>
    </source>
</evidence>
<dbReference type="InterPro" id="IPR001789">
    <property type="entry name" value="Sig_transdc_resp-reg_receiver"/>
</dbReference>
<dbReference type="Pfam" id="PF00072">
    <property type="entry name" value="Response_reg"/>
    <property type="match status" value="1"/>
</dbReference>
<evidence type="ECO:0000313" key="5">
    <source>
        <dbReference type="Proteomes" id="UP000076962"/>
    </source>
</evidence>
<reference evidence="4 5" key="1">
    <citation type="submission" date="2016-05" db="EMBL/GenBank/DDBJ databases">
        <title>Single-cell genome of chain-forming Candidatus Thiomargarita nelsonii and comparison to other large sulfur-oxidizing bacteria.</title>
        <authorList>
            <person name="Winkel M."/>
            <person name="Salman V."/>
            <person name="Woyke T."/>
            <person name="Schulz-Vogt H."/>
            <person name="Richter M."/>
            <person name="Flood B."/>
            <person name="Bailey J."/>
            <person name="Amann R."/>
            <person name="Mussmann M."/>
        </authorList>
    </citation>
    <scope>NUCLEOTIDE SEQUENCE [LARGE SCALE GENOMIC DNA]</scope>
    <source>
        <strain evidence="4 5">THI036</strain>
    </source>
</reference>
<protein>
    <submittedName>
        <fullName evidence="4">LuxO repressor protein</fullName>
    </submittedName>
</protein>
<dbReference type="SMART" id="SM00448">
    <property type="entry name" value="REC"/>
    <property type="match status" value="1"/>
</dbReference>
<gene>
    <name evidence="4" type="ORF">THIOM_005187</name>
</gene>
<dbReference type="EMBL" id="LUTY01002904">
    <property type="protein sequence ID" value="OAD19193.1"/>
    <property type="molecule type" value="Genomic_DNA"/>
</dbReference>
<sequence length="162" mass="18154">MRMGNKKTLPTLHGLEHRVRATGFFMKTDKQPTILLIENHDLNAKTYQGFLKKEPVNFIHLLTGVAALAHLQQSVPDVILLDLGLADMDAMDILKHVQQLECAVIILSSPDTAAVVDDAMCEGAYDFIEKPFNARRLIVTLHNALRQHQLSQATDFIELNNN</sequence>
<dbReference type="Proteomes" id="UP000076962">
    <property type="component" value="Unassembled WGS sequence"/>
</dbReference>
<evidence type="ECO:0000259" key="3">
    <source>
        <dbReference type="PROSITE" id="PS50110"/>
    </source>
</evidence>
<evidence type="ECO:0000256" key="2">
    <source>
        <dbReference type="PROSITE-ProRule" id="PRU00169"/>
    </source>
</evidence>
<dbReference type="PROSITE" id="PS50110">
    <property type="entry name" value="RESPONSE_REGULATORY"/>
    <property type="match status" value="1"/>
</dbReference>
<dbReference type="Gene3D" id="3.40.50.2300">
    <property type="match status" value="1"/>
</dbReference>
<feature type="domain" description="Response regulatory" evidence="3">
    <location>
        <begin position="33"/>
        <end position="145"/>
    </location>
</feature>
<dbReference type="InterPro" id="IPR050595">
    <property type="entry name" value="Bact_response_regulator"/>
</dbReference>
<dbReference type="AlphaFoldDB" id="A0A176RTW4"/>
<organism evidence="4 5">
    <name type="scientific">Candidatus Thiomargarita nelsonii</name>
    <dbReference type="NCBI Taxonomy" id="1003181"/>
    <lineage>
        <taxon>Bacteria</taxon>
        <taxon>Pseudomonadati</taxon>
        <taxon>Pseudomonadota</taxon>
        <taxon>Gammaproteobacteria</taxon>
        <taxon>Thiotrichales</taxon>
        <taxon>Thiotrichaceae</taxon>
        <taxon>Thiomargarita</taxon>
    </lineage>
</organism>
<accession>A0A176RTW4</accession>
<comment type="caution">
    <text evidence="4">The sequence shown here is derived from an EMBL/GenBank/DDBJ whole genome shotgun (WGS) entry which is preliminary data.</text>
</comment>
<dbReference type="GO" id="GO:0000160">
    <property type="term" value="P:phosphorelay signal transduction system"/>
    <property type="evidence" value="ECO:0007669"/>
    <property type="project" value="InterPro"/>
</dbReference>
<dbReference type="SUPFAM" id="SSF52172">
    <property type="entry name" value="CheY-like"/>
    <property type="match status" value="1"/>
</dbReference>
<keyword evidence="5" id="KW-1185">Reference proteome</keyword>
<evidence type="ECO:0000313" key="4">
    <source>
        <dbReference type="EMBL" id="OAD19193.1"/>
    </source>
</evidence>
<dbReference type="PANTHER" id="PTHR44591">
    <property type="entry name" value="STRESS RESPONSE REGULATOR PROTEIN 1"/>
    <property type="match status" value="1"/>
</dbReference>